<proteinExistence type="predicted"/>
<feature type="domain" description="Gfo/Idh/MocA-like oxidoreductase N-terminal" evidence="1">
    <location>
        <begin position="24"/>
        <end position="123"/>
    </location>
</feature>
<dbReference type="EMBL" id="CP029803">
    <property type="protein sequence ID" value="AWT59187.1"/>
    <property type="molecule type" value="Genomic_DNA"/>
</dbReference>
<gene>
    <name evidence="3" type="primary">iolG_7</name>
    <name evidence="3" type="ORF">DF168_00368</name>
</gene>
<dbReference type="PANTHER" id="PTHR43377:SF1">
    <property type="entry name" value="BILIVERDIN REDUCTASE A"/>
    <property type="match status" value="1"/>
</dbReference>
<dbReference type="Pfam" id="PF01408">
    <property type="entry name" value="GFO_IDH_MocA"/>
    <property type="match status" value="1"/>
</dbReference>
<dbReference type="Pfam" id="PF22725">
    <property type="entry name" value="GFO_IDH_MocA_C3"/>
    <property type="match status" value="1"/>
</dbReference>
<dbReference type="PANTHER" id="PTHR43377">
    <property type="entry name" value="BILIVERDIN REDUCTASE A"/>
    <property type="match status" value="1"/>
</dbReference>
<dbReference type="Gene3D" id="3.40.50.720">
    <property type="entry name" value="NAD(P)-binding Rossmann-like Domain"/>
    <property type="match status" value="1"/>
</dbReference>
<accession>A0A2Z4AGW6</accession>
<dbReference type="KEGG" id="mtar:DF168_00368"/>
<dbReference type="Gene3D" id="3.30.360.10">
    <property type="entry name" value="Dihydrodipicolinate Reductase, domain 2"/>
    <property type="match status" value="1"/>
</dbReference>
<evidence type="ECO:0000259" key="2">
    <source>
        <dbReference type="Pfam" id="PF22725"/>
    </source>
</evidence>
<dbReference type="SUPFAM" id="SSF55347">
    <property type="entry name" value="Glyceraldehyde-3-phosphate dehydrogenase-like, C-terminal domain"/>
    <property type="match status" value="1"/>
</dbReference>
<protein>
    <submittedName>
        <fullName evidence="3">Myo-inositol 2-dehydrogenase</fullName>
        <ecNumber evidence="3">1.1.1.18</ecNumber>
    </submittedName>
</protein>
<evidence type="ECO:0000259" key="1">
    <source>
        <dbReference type="Pfam" id="PF01408"/>
    </source>
</evidence>
<dbReference type="SUPFAM" id="SSF51735">
    <property type="entry name" value="NAD(P)-binding Rossmann-fold domains"/>
    <property type="match status" value="1"/>
</dbReference>
<dbReference type="Proteomes" id="UP000247465">
    <property type="component" value="Chromosome"/>
</dbReference>
<dbReference type="InterPro" id="IPR051450">
    <property type="entry name" value="Gfo/Idh/MocA_Oxidoreductases"/>
</dbReference>
<feature type="domain" description="GFO/IDH/MocA-like oxidoreductase" evidence="2">
    <location>
        <begin position="134"/>
        <end position="263"/>
    </location>
</feature>
<dbReference type="EC" id="1.1.1.18" evidence="3"/>
<keyword evidence="3" id="KW-0560">Oxidoreductase</keyword>
<evidence type="ECO:0000313" key="4">
    <source>
        <dbReference type="Proteomes" id="UP000247465"/>
    </source>
</evidence>
<sequence>MSHKTIRFAQISFWFGHANGICAAAQRHPNVELVCIWDDEPERGRRAAAKFGVGYIDSLSELLQREDIDAVGICSPTHEHAEHIIAAAESGKHCLVEKPFTRTLAEADSAIQVAETHQVQVMPVYNLQFTPANQKMKEFVENDTLGPIYQVRRRHGHREYTKNGFDAQRVMNDSDWPWKDGDVEGRRSLYHAGSHTVYWMLWMFGVPEVVVSLGGTRLAGMPEEDNNVAVFRYDNGMLVTLHTSETETAALLATELYGQKGALIQTRGDGPSTWANQGEAGALMHYEEAIRRWLPVPGISRQFQPEGSCPNIRFFDSLVTGTPTPITMYDGRRCMRVLAAAERADREKRQVELVEIE</sequence>
<evidence type="ECO:0000313" key="3">
    <source>
        <dbReference type="EMBL" id="AWT59187.1"/>
    </source>
</evidence>
<dbReference type="InterPro" id="IPR000683">
    <property type="entry name" value="Gfo/Idh/MocA-like_OxRdtase_N"/>
</dbReference>
<dbReference type="InterPro" id="IPR055170">
    <property type="entry name" value="GFO_IDH_MocA-like_dom"/>
</dbReference>
<dbReference type="GO" id="GO:0000166">
    <property type="term" value="F:nucleotide binding"/>
    <property type="evidence" value="ECO:0007669"/>
    <property type="project" value="InterPro"/>
</dbReference>
<organism evidence="3 4">
    <name type="scientific">Candidatus Moanibacter tarae</name>
    <dbReference type="NCBI Taxonomy" id="2200854"/>
    <lineage>
        <taxon>Bacteria</taxon>
        <taxon>Pseudomonadati</taxon>
        <taxon>Verrucomicrobiota</taxon>
        <taxon>Opitutia</taxon>
        <taxon>Puniceicoccales</taxon>
        <taxon>Puniceicoccales incertae sedis</taxon>
        <taxon>Candidatus Moanibacter</taxon>
    </lineage>
</organism>
<dbReference type="AlphaFoldDB" id="A0A2Z4AGW6"/>
<dbReference type="GO" id="GO:0050112">
    <property type="term" value="F:inositol 2-dehydrogenase (NAD+) activity"/>
    <property type="evidence" value="ECO:0007669"/>
    <property type="project" value="UniProtKB-EC"/>
</dbReference>
<name>A0A2Z4AGW6_9BACT</name>
<dbReference type="InterPro" id="IPR036291">
    <property type="entry name" value="NAD(P)-bd_dom_sf"/>
</dbReference>
<reference evidence="3 4" key="1">
    <citation type="submission" date="2018-06" db="EMBL/GenBank/DDBJ databases">
        <title>Draft Genome Sequence of a Novel Marine Bacterium Related to the Verrucomicrobia.</title>
        <authorList>
            <person name="Vosseberg J."/>
            <person name="Martijn J."/>
            <person name="Ettema T.J.G."/>
        </authorList>
    </citation>
    <scope>NUCLEOTIDE SEQUENCE [LARGE SCALE GENOMIC DNA]</scope>
    <source>
        <strain evidence="3">TARA_B100001123</strain>
    </source>
</reference>